<accession>A0A0K0DPC1</accession>
<keyword evidence="1" id="KW-1185">Reference proteome</keyword>
<dbReference type="AlphaFoldDB" id="A0A0K0DPC1"/>
<dbReference type="WBParaSite" id="ACAC_0001361001-mRNA-1">
    <property type="protein sequence ID" value="ACAC_0001361001-mRNA-1"/>
    <property type="gene ID" value="ACAC_0001361001"/>
</dbReference>
<dbReference type="STRING" id="6313.A0A0K0DPC1"/>
<dbReference type="Proteomes" id="UP000035642">
    <property type="component" value="Unassembled WGS sequence"/>
</dbReference>
<evidence type="ECO:0000313" key="2">
    <source>
        <dbReference type="WBParaSite" id="ACAC_0001361001-mRNA-1"/>
    </source>
</evidence>
<organism evidence="1 2">
    <name type="scientific">Angiostrongylus cantonensis</name>
    <name type="common">Rat lungworm</name>
    <dbReference type="NCBI Taxonomy" id="6313"/>
    <lineage>
        <taxon>Eukaryota</taxon>
        <taxon>Metazoa</taxon>
        <taxon>Ecdysozoa</taxon>
        <taxon>Nematoda</taxon>
        <taxon>Chromadorea</taxon>
        <taxon>Rhabditida</taxon>
        <taxon>Rhabditina</taxon>
        <taxon>Rhabditomorpha</taxon>
        <taxon>Strongyloidea</taxon>
        <taxon>Metastrongylidae</taxon>
        <taxon>Angiostrongylus</taxon>
    </lineage>
</organism>
<protein>
    <submittedName>
        <fullName evidence="2">Exocyst subunit Exo70 family protein</fullName>
    </submittedName>
</protein>
<sequence length="214" mass="25660">LNPKQYKTVSDIKRIYGDQVEVALRKIYDVVEVYETGKLQRRAWAEKMQSRQMRHFFDDEFTEGWYQPILQDLEYSLYKVIIEMENEYWPRFKYHMENGTAMKITSLLIFDEISSEKEALLGLLINRLYNCTVGDVKEVAVESLRGFKRLYRELQSSYANLFKKELPDYLENFEFGDKFVSENFAMVNVFLQQMHLEHWSQARTYGFWSLACKL</sequence>
<proteinExistence type="predicted"/>
<reference evidence="1" key="1">
    <citation type="submission" date="2012-09" db="EMBL/GenBank/DDBJ databases">
        <authorList>
            <person name="Martin A.A."/>
        </authorList>
    </citation>
    <scope>NUCLEOTIDE SEQUENCE</scope>
</reference>
<reference evidence="2" key="2">
    <citation type="submission" date="2017-02" db="UniProtKB">
        <authorList>
            <consortium name="WormBaseParasite"/>
        </authorList>
    </citation>
    <scope>IDENTIFICATION</scope>
</reference>
<name>A0A0K0DPC1_ANGCA</name>
<evidence type="ECO:0000313" key="1">
    <source>
        <dbReference type="Proteomes" id="UP000035642"/>
    </source>
</evidence>